<feature type="compositionally biased region" description="Basic and acidic residues" evidence="1">
    <location>
        <begin position="782"/>
        <end position="799"/>
    </location>
</feature>
<feature type="compositionally biased region" description="Polar residues" evidence="1">
    <location>
        <begin position="630"/>
        <end position="650"/>
    </location>
</feature>
<comment type="caution">
    <text evidence="3">The sequence shown here is derived from an EMBL/GenBank/DDBJ whole genome shotgun (WGS) entry which is preliminary data.</text>
</comment>
<feature type="compositionally biased region" description="Polar residues" evidence="1">
    <location>
        <begin position="721"/>
        <end position="730"/>
    </location>
</feature>
<feature type="compositionally biased region" description="Low complexity" evidence="1">
    <location>
        <begin position="703"/>
        <end position="715"/>
    </location>
</feature>
<dbReference type="InterPro" id="IPR050164">
    <property type="entry name" value="Peptidase_C19"/>
</dbReference>
<dbReference type="Proteomes" id="UP001530400">
    <property type="component" value="Unassembled WGS sequence"/>
</dbReference>
<feature type="compositionally biased region" description="Basic and acidic residues" evidence="1">
    <location>
        <begin position="516"/>
        <end position="529"/>
    </location>
</feature>
<gene>
    <name evidence="3" type="ORF">ACHAWO_007593</name>
</gene>
<dbReference type="SUPFAM" id="SSF54001">
    <property type="entry name" value="Cysteine proteinases"/>
    <property type="match status" value="1"/>
</dbReference>
<feature type="compositionally biased region" description="Polar residues" evidence="1">
    <location>
        <begin position="453"/>
        <end position="463"/>
    </location>
</feature>
<sequence length="985" mass="108526">MAAASSPIKHSTGSPCKRSLRGIKNPSDTACHTSSSLQLLYHCFPSLRCALLDLSSISSRENRDIAKKDQTAVDFNNELVYHLSHFYHLLTYGQHAAKPLSPKRQVRKRMKQSLTPTQQMAVQDFMTRSEYGVSSGEDWKRLVAAMRESNRECYDDVLGRVLSASGSFENDAQDEIGESIDPTKFYEQLANYTTSNESSNITPIQPSQLGDSATIFRSLLHALEFSTRREVEKTKSQCEMLEVERWNNKDLRGDGSFESLSRLKDALERVRDAMKEEWSGLLTGRIVGTCETTKTEDLQNSKSESAKITSTTTIRRTKKNGSIERAIPVPFPLPVVQHVILVQRDSSTEDGAQPKQDCKQYYQSLTSSLYSMTIEPNPIRGYDWRGLMKRGEVVEETFVRKIDANGNEIVEPAVEQQSDANKVPDSNTKSLMHLDGLSVVRAHEKQKKKDDTSVASRSIGVQTDSREMEGDKILIPQGFIQDTNKVDKAVEMEPNSDLRPHDDKEKDLQTSLLEEDTTKDGKAGEHSPPEEPTDLQKQISNNAIVGTPSVYALAVAAIAANKPMRRDRKVFLQKTKSFKVNKDELSPDVGTLSGMEVGAQSNSIQPSPIELESSPILGADSHSVEESTVDSKVSSVDGDQSSMTHSSAIETPSDIDEISLGSFTESEDEASKKSEPPRIPMLDVTVDEIKDVGPDNIAGEDTAAPQAARQSSAPPLDAIQSARSTPTNISEIKDSQASSSDSTSDDSSSSSSYTSSSSDSSASSDSSSSEENISSNLPESALAEKDKASTNESKHEWVTKKETRFRHPLPKNLIFQLKRFEYSTVLGRVESIPVTLDIPPFLELQPCCLDRACKSSDDELNACCYKYLLSGAIVHVAPMENNEALYGESTVGHYVTFVNTAASKLQSPTMAKQQHWFEMDDDKVNQVDLDTCSIAEASNAELSPSQLALKVLSGCNVMGKEPEIRYATMVVYSRACDCARETRKV</sequence>
<dbReference type="Pfam" id="PF00443">
    <property type="entry name" value="UCH"/>
    <property type="match status" value="1"/>
</dbReference>
<feature type="region of interest" description="Disordered" evidence="1">
    <location>
        <begin position="512"/>
        <end position="536"/>
    </location>
</feature>
<proteinExistence type="predicted"/>
<feature type="region of interest" description="Disordered" evidence="1">
    <location>
        <begin position="443"/>
        <end position="476"/>
    </location>
</feature>
<feature type="region of interest" description="Disordered" evidence="1">
    <location>
        <begin position="584"/>
        <end position="799"/>
    </location>
</feature>
<dbReference type="InterPro" id="IPR038765">
    <property type="entry name" value="Papain-like_cys_pep_sf"/>
</dbReference>
<dbReference type="EMBL" id="JALLPJ020001394">
    <property type="protein sequence ID" value="KAL3765906.1"/>
    <property type="molecule type" value="Genomic_DNA"/>
</dbReference>
<reference evidence="3 4" key="1">
    <citation type="submission" date="2024-10" db="EMBL/GenBank/DDBJ databases">
        <title>Updated reference genomes for cyclostephanoid diatoms.</title>
        <authorList>
            <person name="Roberts W.R."/>
            <person name="Alverson A.J."/>
        </authorList>
    </citation>
    <scope>NUCLEOTIDE SEQUENCE [LARGE SCALE GENOMIC DNA]</scope>
    <source>
        <strain evidence="3 4">AJA010-31</strain>
    </source>
</reference>
<protein>
    <recommendedName>
        <fullName evidence="2">Peptidase C19 ubiquitin carboxyl-terminal hydrolase domain-containing protein</fullName>
    </recommendedName>
</protein>
<evidence type="ECO:0000313" key="3">
    <source>
        <dbReference type="EMBL" id="KAL3765906.1"/>
    </source>
</evidence>
<dbReference type="CDD" id="cd02257">
    <property type="entry name" value="Peptidase_C19"/>
    <property type="match status" value="1"/>
</dbReference>
<dbReference type="AlphaFoldDB" id="A0ABD3MVF3"/>
<evidence type="ECO:0000313" key="4">
    <source>
        <dbReference type="Proteomes" id="UP001530400"/>
    </source>
</evidence>
<feature type="compositionally biased region" description="Basic and acidic residues" evidence="1">
    <location>
        <begin position="443"/>
        <end position="452"/>
    </location>
</feature>
<feature type="region of interest" description="Disordered" evidence="1">
    <location>
        <begin position="1"/>
        <end position="28"/>
    </location>
</feature>
<keyword evidence="4" id="KW-1185">Reference proteome</keyword>
<feature type="domain" description="Peptidase C19 ubiquitin carboxyl-terminal hydrolase" evidence="2">
    <location>
        <begin position="22"/>
        <end position="930"/>
    </location>
</feature>
<evidence type="ECO:0000256" key="1">
    <source>
        <dbReference type="SAM" id="MobiDB-lite"/>
    </source>
</evidence>
<dbReference type="PANTHER" id="PTHR24006">
    <property type="entry name" value="UBIQUITIN CARBOXYL-TERMINAL HYDROLASE"/>
    <property type="match status" value="1"/>
</dbReference>
<organism evidence="3 4">
    <name type="scientific">Cyclotella atomus</name>
    <dbReference type="NCBI Taxonomy" id="382360"/>
    <lineage>
        <taxon>Eukaryota</taxon>
        <taxon>Sar</taxon>
        <taxon>Stramenopiles</taxon>
        <taxon>Ochrophyta</taxon>
        <taxon>Bacillariophyta</taxon>
        <taxon>Coscinodiscophyceae</taxon>
        <taxon>Thalassiosirophycidae</taxon>
        <taxon>Stephanodiscales</taxon>
        <taxon>Stephanodiscaceae</taxon>
        <taxon>Cyclotella</taxon>
    </lineage>
</organism>
<feature type="compositionally biased region" description="Low complexity" evidence="1">
    <location>
        <begin position="735"/>
        <end position="769"/>
    </location>
</feature>
<dbReference type="InterPro" id="IPR001394">
    <property type="entry name" value="Peptidase_C19_UCH"/>
</dbReference>
<accession>A0ABD3MVF3</accession>
<evidence type="ECO:0000259" key="2">
    <source>
        <dbReference type="Pfam" id="PF00443"/>
    </source>
</evidence>
<name>A0ABD3MVF3_9STRA</name>
<dbReference type="Gene3D" id="3.90.70.10">
    <property type="entry name" value="Cysteine proteinases"/>
    <property type="match status" value="1"/>
</dbReference>